<sequence>MYFARQRAHVKRAEVQWNGFGYMSELRALSRRLADPSGKLQKRYRHCWHRKHSMGIAGKTIRHITLRADTRSVMDQTPYASR</sequence>
<organism evidence="1 2">
    <name type="scientific">Pseudocitrobacter corydidari</name>
    <dbReference type="NCBI Taxonomy" id="2891570"/>
    <lineage>
        <taxon>Bacteria</taxon>
        <taxon>Pseudomonadati</taxon>
        <taxon>Pseudomonadota</taxon>
        <taxon>Gammaproteobacteria</taxon>
        <taxon>Enterobacterales</taxon>
        <taxon>Enterobacteriaceae</taxon>
        <taxon>Pseudocitrobacter</taxon>
    </lineage>
</organism>
<evidence type="ECO:0000313" key="2">
    <source>
        <dbReference type="Proteomes" id="UP001199659"/>
    </source>
</evidence>
<dbReference type="EMBL" id="CP087880">
    <property type="protein sequence ID" value="UGS42927.1"/>
    <property type="molecule type" value="Genomic_DNA"/>
</dbReference>
<name>A0ABY3S845_9ENTR</name>
<reference evidence="1 2" key="1">
    <citation type="journal article" date="2022" name="Int. J. Syst. Evol. Microbiol.">
        <title>Pseudocitrobacter corydidari sp. nov., isolated from the Asian emerald cockroach Corydidarum magnifica.</title>
        <authorList>
            <person name="Guzman J."/>
            <person name="Poehlein A."/>
            <person name="Glaeser S.P."/>
            <person name="Schwengers O."/>
            <person name="Blom J."/>
            <person name="Hollensteiner J."/>
            <person name="Kampfer P."/>
            <person name="Vilcinskas A."/>
        </authorList>
    </citation>
    <scope>NUCLEOTIDE SEQUENCE [LARGE SCALE GENOMIC DNA]</scope>
    <source>
        <strain evidence="1">G163CM</strain>
    </source>
</reference>
<evidence type="ECO:0000313" key="1">
    <source>
        <dbReference type="EMBL" id="UGS42927.1"/>
    </source>
</evidence>
<gene>
    <name evidence="1" type="ORF">G163CM_36910</name>
</gene>
<accession>A0ABY3S845</accession>
<protein>
    <submittedName>
        <fullName evidence="1">Uncharacterized protein</fullName>
    </submittedName>
</protein>
<dbReference type="RefSeq" id="WP_015962463.1">
    <property type="nucleotide sequence ID" value="NZ_CP087880.1"/>
</dbReference>
<keyword evidence="2" id="KW-1185">Reference proteome</keyword>
<dbReference type="Proteomes" id="UP001199659">
    <property type="component" value="Chromosome"/>
</dbReference>
<proteinExistence type="predicted"/>